<evidence type="ECO:0000313" key="3">
    <source>
        <dbReference type="EMBL" id="KRQ97700.1"/>
    </source>
</evidence>
<dbReference type="GO" id="GO:0008270">
    <property type="term" value="F:zinc ion binding"/>
    <property type="evidence" value="ECO:0007669"/>
    <property type="project" value="UniProtKB-KW"/>
</dbReference>
<organism evidence="3 4">
    <name type="scientific">Bradyrhizobium jicamae</name>
    <dbReference type="NCBI Taxonomy" id="280332"/>
    <lineage>
        <taxon>Bacteria</taxon>
        <taxon>Pseudomonadati</taxon>
        <taxon>Pseudomonadota</taxon>
        <taxon>Alphaproteobacteria</taxon>
        <taxon>Hyphomicrobiales</taxon>
        <taxon>Nitrobacteraceae</taxon>
        <taxon>Bradyrhizobium</taxon>
    </lineage>
</organism>
<accession>A0A0R3KW52</accession>
<keyword evidence="1" id="KW-0863">Zinc-finger</keyword>
<evidence type="ECO:0000313" key="4">
    <source>
        <dbReference type="Proteomes" id="UP000050863"/>
    </source>
</evidence>
<dbReference type="AlphaFoldDB" id="A0A0R3KW52"/>
<proteinExistence type="predicted"/>
<evidence type="ECO:0000259" key="2">
    <source>
        <dbReference type="PROSITE" id="PS50966"/>
    </source>
</evidence>
<keyword evidence="1" id="KW-0862">Zinc</keyword>
<name>A0A0R3KW52_9BRAD</name>
<comment type="caution">
    <text evidence="3">The sequence shown here is derived from an EMBL/GenBank/DDBJ whole genome shotgun (WGS) entry which is preliminary data.</text>
</comment>
<dbReference type="PROSITE" id="PS50966">
    <property type="entry name" value="ZF_SWIM"/>
    <property type="match status" value="1"/>
</dbReference>
<dbReference type="EMBL" id="LLXZ01000189">
    <property type="protein sequence ID" value="KRQ97700.1"/>
    <property type="molecule type" value="Genomic_DNA"/>
</dbReference>
<feature type="domain" description="SWIM-type" evidence="2">
    <location>
        <begin position="52"/>
        <end position="85"/>
    </location>
</feature>
<protein>
    <recommendedName>
        <fullName evidence="2">SWIM-type domain-containing protein</fullName>
    </recommendedName>
</protein>
<dbReference type="RefSeq" id="WP_057839261.1">
    <property type="nucleotide sequence ID" value="NZ_LLXZ01000189.1"/>
</dbReference>
<sequence>MSKLIPLYAQIDDATLEAMASKGIVRRGRADAANVQFETIGADEIVCNIEGATVRLDDKGLAKARCTCPAATTCRHKIAIVFALRTQAGEQPAAPAVEIDWPARLATFDRKTLLSAVGKTGLREAIRLFALAEAATIHPGGLSLRVVLRLSVEEIEIAVPAEGGFSAVVSGLPERRRAAGHAAAILAARRHFGHETIEIDEAEAVADQKVFVPDGPLLAAMRDAVCRAYSQGFAVPSRALEERLMLLAISSRAEAMPRLSASLRRIAEGLEQRRSRNVNHDPVELLREIAFAHALLYSVSHTSDDARLRRLAGTVRAEYEPIGDLGLIGLGATLFETLAGAVGVTGHFVEPATGRRFTATLARGTTHDTRFDPRAAHRTQSIWGHTLARLSSATFHLSGAQASSTGQLSLSQTSRAEAIQPFKPGQEEIAGWARDRSGPLADLAHMSWPILADHLARCFAPSLDAPPLSAQPVILLPSRIAPVTFDDLTQRLRWPLMDMSGAWISLSLDHDDEGRGLGASRIAALEAALGDGGNKRPFAIVAIARPDGGKIVLEPIALWGETQTLLDFPDRIPAQGGDVVSRIMAGLRRRAAQFAPPPPADVVVRQTSHLLQTGVDALIGFAEAGLHASAQERLLTPLAKTYQLASLTPLAELFSRTIASRGNDASPAALATAQGLFTLQSFNSRLQIWT</sequence>
<dbReference type="InterPro" id="IPR007527">
    <property type="entry name" value="Znf_SWIM"/>
</dbReference>
<gene>
    <name evidence="3" type="ORF">CQ12_36295</name>
</gene>
<evidence type="ECO:0000256" key="1">
    <source>
        <dbReference type="PROSITE-ProRule" id="PRU00325"/>
    </source>
</evidence>
<dbReference type="Proteomes" id="UP000050863">
    <property type="component" value="Unassembled WGS sequence"/>
</dbReference>
<keyword evidence="4" id="KW-1185">Reference proteome</keyword>
<keyword evidence="1" id="KW-0479">Metal-binding</keyword>
<dbReference type="OrthoDB" id="242553at2"/>
<dbReference type="STRING" id="280332.CQ12_36295"/>
<reference evidence="3 4" key="1">
    <citation type="submission" date="2014-03" db="EMBL/GenBank/DDBJ databases">
        <title>Bradyrhizobium valentinum sp. nov., isolated from effective nodules of Lupinus mariae-josephae, a lupine endemic of basic-lime soils in Eastern Spain.</title>
        <authorList>
            <person name="Duran D."/>
            <person name="Rey L."/>
            <person name="Navarro A."/>
            <person name="Busquets A."/>
            <person name="Imperial J."/>
            <person name="Ruiz-Argueso T."/>
        </authorList>
    </citation>
    <scope>NUCLEOTIDE SEQUENCE [LARGE SCALE GENOMIC DNA]</scope>
    <source>
        <strain evidence="3 4">PAC68</strain>
    </source>
</reference>